<dbReference type="PANTHER" id="PTHR34385:SF1">
    <property type="entry name" value="PEPTIDOGLYCAN L-ALANYL-D-GLUTAMATE ENDOPEPTIDASE CWLK"/>
    <property type="match status" value="1"/>
</dbReference>
<accession>A0A7X5TSP2</accession>
<feature type="transmembrane region" description="Helical" evidence="2">
    <location>
        <begin position="12"/>
        <end position="33"/>
    </location>
</feature>
<name>A0A7X5TSP2_9MICO</name>
<dbReference type="RefSeq" id="WP_167148728.1">
    <property type="nucleotide sequence ID" value="NZ_JAAMOX010000001.1"/>
</dbReference>
<dbReference type="SUPFAM" id="SSF55166">
    <property type="entry name" value="Hedgehog/DD-peptidase"/>
    <property type="match status" value="1"/>
</dbReference>
<evidence type="ECO:0000256" key="1">
    <source>
        <dbReference type="SAM" id="MobiDB-lite"/>
    </source>
</evidence>
<protein>
    <recommendedName>
        <fullName evidence="3">D-alanyl-D-alanine carboxypeptidase-like core domain-containing protein</fullName>
    </recommendedName>
</protein>
<dbReference type="PANTHER" id="PTHR34385">
    <property type="entry name" value="D-ALANYL-D-ALANINE CARBOXYPEPTIDASE"/>
    <property type="match status" value="1"/>
</dbReference>
<evidence type="ECO:0000313" key="5">
    <source>
        <dbReference type="Proteomes" id="UP000541033"/>
    </source>
</evidence>
<feature type="compositionally biased region" description="Basic and acidic residues" evidence="1">
    <location>
        <begin position="47"/>
        <end position="61"/>
    </location>
</feature>
<evidence type="ECO:0000259" key="3">
    <source>
        <dbReference type="Pfam" id="PF02557"/>
    </source>
</evidence>
<dbReference type="EMBL" id="JAAMOX010000001">
    <property type="protein sequence ID" value="NIH53260.1"/>
    <property type="molecule type" value="Genomic_DNA"/>
</dbReference>
<proteinExistence type="predicted"/>
<feature type="domain" description="D-alanyl-D-alanine carboxypeptidase-like core" evidence="3">
    <location>
        <begin position="88"/>
        <end position="173"/>
    </location>
</feature>
<dbReference type="AlphaFoldDB" id="A0A7X5TSP2"/>
<keyword evidence="5" id="KW-1185">Reference proteome</keyword>
<evidence type="ECO:0000313" key="4">
    <source>
        <dbReference type="EMBL" id="NIH53260.1"/>
    </source>
</evidence>
<dbReference type="GO" id="GO:0008233">
    <property type="term" value="F:peptidase activity"/>
    <property type="evidence" value="ECO:0007669"/>
    <property type="project" value="InterPro"/>
</dbReference>
<dbReference type="CDD" id="cd14846">
    <property type="entry name" value="Peptidase_M15_like"/>
    <property type="match status" value="1"/>
</dbReference>
<evidence type="ECO:0000256" key="2">
    <source>
        <dbReference type="SAM" id="Phobius"/>
    </source>
</evidence>
<sequence length="215" mass="23280">MSQISTRPAKQHTVLKIFAVGLGIVAIILGIVFCQALSSSSSSDALSTHDERWPRGTRDEPAGPATTADGILPERASVFSDDLPGVTQLEPNLLAAIRAAASDAADDGIEFFVNSGWRSPKYQKQLLNEAVATYGSVEEAANWVATPETSPHVSGEAVDIGDFDATYWLSQYGATYGLCQIYSNESWHYELRDEAATEGCPLAYLDPTHDPRMQR</sequence>
<feature type="region of interest" description="Disordered" evidence="1">
    <location>
        <begin position="42"/>
        <end position="69"/>
    </location>
</feature>
<reference evidence="4 5" key="1">
    <citation type="submission" date="2020-02" db="EMBL/GenBank/DDBJ databases">
        <title>Sequencing the genomes of 1000 actinobacteria strains.</title>
        <authorList>
            <person name="Klenk H.-P."/>
        </authorList>
    </citation>
    <scope>NUCLEOTIDE SEQUENCE [LARGE SCALE GENOMIC DNA]</scope>
    <source>
        <strain evidence="4 5">DSM 27960</strain>
    </source>
</reference>
<keyword evidence="2" id="KW-1133">Transmembrane helix</keyword>
<dbReference type="InterPro" id="IPR003709">
    <property type="entry name" value="VanY-like_core_dom"/>
</dbReference>
<organism evidence="4 5">
    <name type="scientific">Lysinibacter cavernae</name>
    <dbReference type="NCBI Taxonomy" id="1640652"/>
    <lineage>
        <taxon>Bacteria</taxon>
        <taxon>Bacillati</taxon>
        <taxon>Actinomycetota</taxon>
        <taxon>Actinomycetes</taxon>
        <taxon>Micrococcales</taxon>
        <taxon>Microbacteriaceae</taxon>
        <taxon>Lysinibacter</taxon>
    </lineage>
</organism>
<keyword evidence="2" id="KW-0472">Membrane</keyword>
<dbReference type="GO" id="GO:0006508">
    <property type="term" value="P:proteolysis"/>
    <property type="evidence" value="ECO:0007669"/>
    <property type="project" value="InterPro"/>
</dbReference>
<dbReference type="InterPro" id="IPR052179">
    <property type="entry name" value="DD-CPase-like"/>
</dbReference>
<keyword evidence="2" id="KW-0812">Transmembrane</keyword>
<dbReference type="Proteomes" id="UP000541033">
    <property type="component" value="Unassembled WGS sequence"/>
</dbReference>
<comment type="caution">
    <text evidence="4">The sequence shown here is derived from an EMBL/GenBank/DDBJ whole genome shotgun (WGS) entry which is preliminary data.</text>
</comment>
<dbReference type="Pfam" id="PF02557">
    <property type="entry name" value="VanY"/>
    <property type="match status" value="1"/>
</dbReference>
<dbReference type="Gene3D" id="3.30.1380.10">
    <property type="match status" value="1"/>
</dbReference>
<gene>
    <name evidence="4" type="ORF">FHX76_001128</name>
</gene>
<dbReference type="InterPro" id="IPR009045">
    <property type="entry name" value="Zn_M74/Hedgehog-like"/>
</dbReference>